<dbReference type="NCBIfam" id="TIGR02074">
    <property type="entry name" value="PBP_1a_fam"/>
    <property type="match status" value="1"/>
</dbReference>
<keyword evidence="19" id="KW-1133">Transmembrane helix</keyword>
<keyword evidence="13" id="KW-0808">Transferase</keyword>
<dbReference type="InterPro" id="IPR012338">
    <property type="entry name" value="Beta-lactam/transpept-like"/>
</dbReference>
<organism evidence="31 32">
    <name type="scientific">Larsenimonas suaedae</name>
    <dbReference type="NCBI Taxonomy" id="1851019"/>
    <lineage>
        <taxon>Bacteria</taxon>
        <taxon>Pseudomonadati</taxon>
        <taxon>Pseudomonadota</taxon>
        <taxon>Gammaproteobacteria</taxon>
        <taxon>Oceanospirillales</taxon>
        <taxon>Halomonadaceae</taxon>
        <taxon>Larsenimonas</taxon>
    </lineage>
</organism>
<evidence type="ECO:0000256" key="5">
    <source>
        <dbReference type="ARBA" id="ARBA00007739"/>
    </source>
</evidence>
<feature type="domain" description="Penicillin-binding protein OB-like" evidence="30">
    <location>
        <begin position="377"/>
        <end position="467"/>
    </location>
</feature>
<keyword evidence="21" id="KW-0046">Antibiotic resistance</keyword>
<dbReference type="InterPro" id="IPR001460">
    <property type="entry name" value="PCN-bd_Tpept"/>
</dbReference>
<dbReference type="InterPro" id="IPR031376">
    <property type="entry name" value="PCB_OB"/>
</dbReference>
<evidence type="ECO:0000256" key="15">
    <source>
        <dbReference type="ARBA" id="ARBA00022801"/>
    </source>
</evidence>
<feature type="domain" description="Penicillin-binding protein transpeptidase" evidence="28">
    <location>
        <begin position="471"/>
        <end position="733"/>
    </location>
</feature>
<evidence type="ECO:0000256" key="12">
    <source>
        <dbReference type="ARBA" id="ARBA00022676"/>
    </source>
</evidence>
<evidence type="ECO:0000313" key="31">
    <source>
        <dbReference type="EMBL" id="MDR5894925.1"/>
    </source>
</evidence>
<protein>
    <recommendedName>
        <fullName evidence="7">Penicillin-binding protein 1A</fullName>
        <ecNumber evidence="25">2.4.99.28</ecNumber>
        <ecNumber evidence="6">3.4.16.4</ecNumber>
    </recommendedName>
</protein>
<keyword evidence="16" id="KW-0133">Cell shape</keyword>
<evidence type="ECO:0000256" key="27">
    <source>
        <dbReference type="SAM" id="MobiDB-lite"/>
    </source>
</evidence>
<keyword evidence="20" id="KW-0472">Membrane</keyword>
<name>A0ABU1GSX2_9GAMM</name>
<evidence type="ECO:0000256" key="18">
    <source>
        <dbReference type="ARBA" id="ARBA00022984"/>
    </source>
</evidence>
<dbReference type="Gene3D" id="3.40.710.10">
    <property type="entry name" value="DD-peptidase/beta-lactamase superfamily"/>
    <property type="match status" value="2"/>
</dbReference>
<evidence type="ECO:0000256" key="19">
    <source>
        <dbReference type="ARBA" id="ARBA00022989"/>
    </source>
</evidence>
<keyword evidence="15" id="KW-0378">Hydrolase</keyword>
<evidence type="ECO:0000256" key="24">
    <source>
        <dbReference type="ARBA" id="ARBA00034000"/>
    </source>
</evidence>
<feature type="region of interest" description="Disordered" evidence="27">
    <location>
        <begin position="327"/>
        <end position="372"/>
    </location>
</feature>
<comment type="similarity">
    <text evidence="4">In the C-terminal section; belongs to the transpeptidase family.</text>
</comment>
<dbReference type="EC" id="2.4.99.28" evidence="25"/>
<comment type="similarity">
    <text evidence="5">In the N-terminal section; belongs to the glycosyltransferase 51 family.</text>
</comment>
<dbReference type="RefSeq" id="WP_251592646.1">
    <property type="nucleotide sequence ID" value="NZ_JAMLJI010000002.1"/>
</dbReference>
<dbReference type="PANTHER" id="PTHR32282:SF27">
    <property type="entry name" value="PENICILLIN-BINDING PROTEIN 1A"/>
    <property type="match status" value="1"/>
</dbReference>
<evidence type="ECO:0000256" key="3">
    <source>
        <dbReference type="ARBA" id="ARBA00004752"/>
    </source>
</evidence>
<keyword evidence="32" id="KW-1185">Reference proteome</keyword>
<comment type="subcellular location">
    <subcellularLocation>
        <location evidence="2">Cell inner membrane</location>
        <topology evidence="2">Single-pass type II membrane protein</topology>
    </subcellularLocation>
</comment>
<dbReference type="Proteomes" id="UP001269375">
    <property type="component" value="Unassembled WGS sequence"/>
</dbReference>
<keyword evidence="18" id="KW-0573">Peptidoglycan synthesis</keyword>
<evidence type="ECO:0000256" key="11">
    <source>
        <dbReference type="ARBA" id="ARBA00022670"/>
    </source>
</evidence>
<comment type="caution">
    <text evidence="31">The sequence shown here is derived from an EMBL/GenBank/DDBJ whole genome shotgun (WGS) entry which is preliminary data.</text>
</comment>
<feature type="domain" description="Glycosyl transferase family 51" evidence="29">
    <location>
        <begin position="58"/>
        <end position="234"/>
    </location>
</feature>
<evidence type="ECO:0000256" key="7">
    <source>
        <dbReference type="ARBA" id="ARBA00018638"/>
    </source>
</evidence>
<evidence type="ECO:0000256" key="25">
    <source>
        <dbReference type="ARBA" id="ARBA00044770"/>
    </source>
</evidence>
<evidence type="ECO:0000256" key="23">
    <source>
        <dbReference type="ARBA" id="ARBA00023316"/>
    </source>
</evidence>
<sequence>MKFFRRFVFRTLFFVLSLTAGVALSVTGAAIYFAPGLPDVHQLQDYQLEMPLRVFTDDGKMIGEFGSQRRQLVHYDDMPKEMVEALMAAEDSGFFHHPGIDPKGLLRAFVQLGVSGDIQSGGSTITMQVARNYLLTLDQTFTRKIREILLSLQMEQILSKHQIMELYVNKIYLGQGAYGIGAASQTYFDKPIGELSLPQMATIAGLPKAPSSLNPVSNPSRSLIRRNWILLRMKELGYIDDARYQKAVNTPIEVARHEDDTDVKAPYIAEMARQYAVEHFGNKAYTGGYQITTTIDSKQQTEARQALVKGLIDYDTRHGWRGVERKDIPQRLAEAQSSTDRRGLEEELSASPEVEQTARQAAERSQTTVSGIDGDVSNWVNVLEDTPTYGPLEPAIVINNDGKQMRVLTKRNGVVTLPWQGLSWAREFKSTKWRGPAPTSASDIAHRGDLIRVMKQEDHWRLAQVPDAESAIVVLDPQSGAVRALQGGFNFRHSEFNRATQARRQAGSNFKPFIYLSALENGGMTPGTIINDAPIVQGGPKDGWRPENAERNFLGPTRLRVGLYRSRNLVSVRTLDATGIDVTIQLLEKMGFKKEQLPHGLSLALGSASISPLELARGYAEIANGGYRITPWFIQRVQKGDDGENLLDTTPAPVACPECDPTQNTVEFNGRLHPVAERIASEDAVYMLRSMMEDVINKGTGHAAQSLGRDDLAGKTGTSNDQRDAWFSGFNSDLVASVWVGKDSNETTGEYGAQAALPIWMDFMGKALSGTPSAKMPRPDDIVTARIDPTTGKRLHDGDPGGVSEIFPKDRLPPYQERAVQPELEDQSGSQGTGSYDAIF</sequence>
<feature type="region of interest" description="Disordered" evidence="27">
    <location>
        <begin position="770"/>
        <end position="840"/>
    </location>
</feature>
<evidence type="ECO:0000256" key="26">
    <source>
        <dbReference type="ARBA" id="ARBA00049902"/>
    </source>
</evidence>
<gene>
    <name evidence="31" type="ORF">QC825_02400</name>
</gene>
<dbReference type="InterPro" id="IPR001264">
    <property type="entry name" value="Glyco_trans_51"/>
</dbReference>
<dbReference type="SUPFAM" id="SSF56601">
    <property type="entry name" value="beta-lactamase/transpeptidase-like"/>
    <property type="match status" value="1"/>
</dbReference>
<evidence type="ECO:0000259" key="30">
    <source>
        <dbReference type="Pfam" id="PF17092"/>
    </source>
</evidence>
<evidence type="ECO:0000256" key="4">
    <source>
        <dbReference type="ARBA" id="ARBA00007090"/>
    </source>
</evidence>
<accession>A0ABU1GSX2</accession>
<evidence type="ECO:0000256" key="16">
    <source>
        <dbReference type="ARBA" id="ARBA00022960"/>
    </source>
</evidence>
<evidence type="ECO:0000256" key="1">
    <source>
        <dbReference type="ARBA" id="ARBA00002624"/>
    </source>
</evidence>
<keyword evidence="9" id="KW-0997">Cell inner membrane</keyword>
<dbReference type="Pfam" id="PF00905">
    <property type="entry name" value="Transpeptidase"/>
    <property type="match status" value="1"/>
</dbReference>
<dbReference type="InterPro" id="IPR050396">
    <property type="entry name" value="Glycosyltr_51/Transpeptidase"/>
</dbReference>
<evidence type="ECO:0000256" key="14">
    <source>
        <dbReference type="ARBA" id="ARBA00022692"/>
    </source>
</evidence>
<evidence type="ECO:0000256" key="22">
    <source>
        <dbReference type="ARBA" id="ARBA00023268"/>
    </source>
</evidence>
<evidence type="ECO:0000259" key="28">
    <source>
        <dbReference type="Pfam" id="PF00905"/>
    </source>
</evidence>
<dbReference type="EMBL" id="JARWAO010000001">
    <property type="protein sequence ID" value="MDR5894925.1"/>
    <property type="molecule type" value="Genomic_DNA"/>
</dbReference>
<evidence type="ECO:0000256" key="9">
    <source>
        <dbReference type="ARBA" id="ARBA00022519"/>
    </source>
</evidence>
<keyword evidence="11" id="KW-0645">Protease</keyword>
<dbReference type="SUPFAM" id="SSF53955">
    <property type="entry name" value="Lysozyme-like"/>
    <property type="match status" value="1"/>
</dbReference>
<keyword evidence="23" id="KW-0961">Cell wall biogenesis/degradation</keyword>
<dbReference type="PANTHER" id="PTHR32282">
    <property type="entry name" value="BINDING PROTEIN TRANSPEPTIDASE, PUTATIVE-RELATED"/>
    <property type="match status" value="1"/>
</dbReference>
<dbReference type="EC" id="3.4.16.4" evidence="6"/>
<keyword evidence="17" id="KW-0735">Signal-anchor</keyword>
<comment type="function">
    <text evidence="1">Cell wall formation. Synthesis of cross-linked peptidoglycan from the lipid intermediates. The enzyme has a penicillin-insensitive transglycosylase N-terminal domain (formation of linear glycan strands) and a penicillin-sensitive transpeptidase C-terminal domain (cross-linking of the peptide subunits).</text>
</comment>
<evidence type="ECO:0000256" key="2">
    <source>
        <dbReference type="ARBA" id="ARBA00004249"/>
    </source>
</evidence>
<evidence type="ECO:0000256" key="17">
    <source>
        <dbReference type="ARBA" id="ARBA00022968"/>
    </source>
</evidence>
<evidence type="ECO:0000256" key="8">
    <source>
        <dbReference type="ARBA" id="ARBA00022475"/>
    </source>
</evidence>
<evidence type="ECO:0000256" key="6">
    <source>
        <dbReference type="ARBA" id="ARBA00012448"/>
    </source>
</evidence>
<reference evidence="31 32" key="1">
    <citation type="submission" date="2023-04" db="EMBL/GenBank/DDBJ databases">
        <title>A long-awaited taxogenomic arrangement of the family Halomonadaceae.</title>
        <authorList>
            <person name="De La Haba R."/>
            <person name="Chuvochina M."/>
            <person name="Wittouck S."/>
            <person name="Arahal D.R."/>
            <person name="Sanchez-Porro C."/>
            <person name="Hugenholtz P."/>
            <person name="Ventosa A."/>
        </authorList>
    </citation>
    <scope>NUCLEOTIDE SEQUENCE [LARGE SCALE GENOMIC DNA]</scope>
    <source>
        <strain evidence="31 32">DSM 22428</strain>
    </source>
</reference>
<comment type="catalytic activity">
    <reaction evidence="24">
        <text>Preferential cleavage: (Ac)2-L-Lys-D-Ala-|-D-Ala. Also transpeptidation of peptidyl-alanyl moieties that are N-acyl substituents of D-alanine.</text>
        <dbReference type="EC" id="3.4.16.4"/>
    </reaction>
</comment>
<keyword evidence="12" id="KW-0328">Glycosyltransferase</keyword>
<keyword evidence="10" id="KW-0121">Carboxypeptidase</keyword>
<keyword evidence="14" id="KW-0812">Transmembrane</keyword>
<evidence type="ECO:0000256" key="13">
    <source>
        <dbReference type="ARBA" id="ARBA00022679"/>
    </source>
</evidence>
<dbReference type="InterPro" id="IPR036950">
    <property type="entry name" value="PBP_transglycosylase"/>
</dbReference>
<proteinExistence type="inferred from homology"/>
<comment type="pathway">
    <text evidence="3">Cell wall biogenesis; peptidoglycan biosynthesis.</text>
</comment>
<evidence type="ECO:0000256" key="20">
    <source>
        <dbReference type="ARBA" id="ARBA00023136"/>
    </source>
</evidence>
<dbReference type="Pfam" id="PF00912">
    <property type="entry name" value="Transgly"/>
    <property type="match status" value="1"/>
</dbReference>
<dbReference type="Gene3D" id="1.10.3810.10">
    <property type="entry name" value="Biosynthetic peptidoglycan transglycosylase-like"/>
    <property type="match status" value="1"/>
</dbReference>
<evidence type="ECO:0000259" key="29">
    <source>
        <dbReference type="Pfam" id="PF00912"/>
    </source>
</evidence>
<evidence type="ECO:0000256" key="10">
    <source>
        <dbReference type="ARBA" id="ARBA00022645"/>
    </source>
</evidence>
<keyword evidence="8" id="KW-1003">Cell membrane</keyword>
<dbReference type="InterPro" id="IPR023346">
    <property type="entry name" value="Lysozyme-like_dom_sf"/>
</dbReference>
<dbReference type="Pfam" id="PF17092">
    <property type="entry name" value="PCB_OB"/>
    <property type="match status" value="1"/>
</dbReference>
<evidence type="ECO:0000313" key="32">
    <source>
        <dbReference type="Proteomes" id="UP001269375"/>
    </source>
</evidence>
<feature type="compositionally biased region" description="Polar residues" evidence="27">
    <location>
        <begin position="357"/>
        <end position="370"/>
    </location>
</feature>
<evidence type="ECO:0000256" key="21">
    <source>
        <dbReference type="ARBA" id="ARBA00023251"/>
    </source>
</evidence>
<comment type="catalytic activity">
    <reaction evidence="26">
        <text>[GlcNAc-(1-&gt;4)-Mur2Ac(oyl-L-Ala-gamma-D-Glu-L-Lys-D-Ala-D-Ala)](n)-di-trans,octa-cis-undecaprenyl diphosphate + beta-D-GlcNAc-(1-&gt;4)-Mur2Ac(oyl-L-Ala-gamma-D-Glu-L-Lys-D-Ala-D-Ala)-di-trans,octa-cis-undecaprenyl diphosphate = [GlcNAc-(1-&gt;4)-Mur2Ac(oyl-L-Ala-gamma-D-Glu-L-Lys-D-Ala-D-Ala)](n+1)-di-trans,octa-cis-undecaprenyl diphosphate + di-trans,octa-cis-undecaprenyl diphosphate + H(+)</text>
        <dbReference type="Rhea" id="RHEA:23708"/>
        <dbReference type="Rhea" id="RHEA-COMP:9602"/>
        <dbReference type="Rhea" id="RHEA-COMP:9603"/>
        <dbReference type="ChEBI" id="CHEBI:15378"/>
        <dbReference type="ChEBI" id="CHEBI:58405"/>
        <dbReference type="ChEBI" id="CHEBI:60033"/>
        <dbReference type="ChEBI" id="CHEBI:78435"/>
        <dbReference type="EC" id="2.4.99.28"/>
    </reaction>
</comment>
<keyword evidence="22" id="KW-0511">Multifunctional enzyme</keyword>